<dbReference type="Proteomes" id="UP000708208">
    <property type="component" value="Unassembled WGS sequence"/>
</dbReference>
<proteinExistence type="inferred from homology"/>
<organism evidence="5 6">
    <name type="scientific">Allacma fusca</name>
    <dbReference type="NCBI Taxonomy" id="39272"/>
    <lineage>
        <taxon>Eukaryota</taxon>
        <taxon>Metazoa</taxon>
        <taxon>Ecdysozoa</taxon>
        <taxon>Arthropoda</taxon>
        <taxon>Hexapoda</taxon>
        <taxon>Collembola</taxon>
        <taxon>Symphypleona</taxon>
        <taxon>Sminthuridae</taxon>
        <taxon>Allacma</taxon>
    </lineage>
</organism>
<dbReference type="InterPro" id="IPR001360">
    <property type="entry name" value="Glyco_hydro_1"/>
</dbReference>
<evidence type="ECO:0008006" key="7">
    <source>
        <dbReference type="Google" id="ProtNLM"/>
    </source>
</evidence>
<gene>
    <name evidence="5" type="ORF">AFUS01_LOCUS29913</name>
</gene>
<evidence type="ECO:0000313" key="6">
    <source>
        <dbReference type="Proteomes" id="UP000708208"/>
    </source>
</evidence>
<evidence type="ECO:0000256" key="4">
    <source>
        <dbReference type="RuleBase" id="RU003690"/>
    </source>
</evidence>
<comment type="similarity">
    <text evidence="1 4">Belongs to the glycosyl hydrolase 1 family.</text>
</comment>
<evidence type="ECO:0000313" key="5">
    <source>
        <dbReference type="EMBL" id="CAG7819469.1"/>
    </source>
</evidence>
<accession>A0A8J2LB95</accession>
<reference evidence="5" key="1">
    <citation type="submission" date="2021-06" db="EMBL/GenBank/DDBJ databases">
        <authorList>
            <person name="Hodson N. C."/>
            <person name="Mongue J. A."/>
            <person name="Jaron S. K."/>
        </authorList>
    </citation>
    <scope>NUCLEOTIDE SEQUENCE</scope>
</reference>
<dbReference type="GO" id="GO:0008422">
    <property type="term" value="F:beta-glucosidase activity"/>
    <property type="evidence" value="ECO:0007669"/>
    <property type="project" value="TreeGrafter"/>
</dbReference>
<name>A0A8J2LB95_9HEXA</name>
<comment type="caution">
    <text evidence="5">The sequence shown here is derived from an EMBL/GenBank/DDBJ whole genome shotgun (WGS) entry which is preliminary data.</text>
</comment>
<keyword evidence="3" id="KW-0326">Glycosidase</keyword>
<sequence>MEYYSALIDELLANGIEPMVTLYHWDLPQALQDLGGMVNETIFIDRFAAYSRLMFGNFGDRVKLWLTFNEPWVICYQGYGNGASAPAIVDPATGPYRCAHSLLKAHAQAYRIYESEFKTVQKGKVGITLDSNYYTPDKPGVPEYEEATERARIFKHGWLAEPVFYGKYPDLMREIVDRKSAQEGREESRLPSFNEEWSRKLKGSYDFLGLNHYTTEIVIPQSNGGQGWFEDQDIVTYQDPDWPSSGTSWLKVVPWGFRKLLNWIKDTYDNPEVL</sequence>
<dbReference type="OrthoDB" id="65569at2759"/>
<evidence type="ECO:0000256" key="3">
    <source>
        <dbReference type="ARBA" id="ARBA00023295"/>
    </source>
</evidence>
<dbReference type="GO" id="GO:0005975">
    <property type="term" value="P:carbohydrate metabolic process"/>
    <property type="evidence" value="ECO:0007669"/>
    <property type="project" value="InterPro"/>
</dbReference>
<evidence type="ECO:0000256" key="2">
    <source>
        <dbReference type="ARBA" id="ARBA00022801"/>
    </source>
</evidence>
<dbReference type="PANTHER" id="PTHR10353:SF36">
    <property type="entry name" value="LP05116P"/>
    <property type="match status" value="1"/>
</dbReference>
<protein>
    <recommendedName>
        <fullName evidence="7">Beta-glucosidase</fullName>
    </recommendedName>
</protein>
<keyword evidence="2" id="KW-0378">Hydrolase</keyword>
<dbReference type="EMBL" id="CAJVCH010450700">
    <property type="protein sequence ID" value="CAG7819469.1"/>
    <property type="molecule type" value="Genomic_DNA"/>
</dbReference>
<feature type="non-terminal residue" evidence="5">
    <location>
        <position position="1"/>
    </location>
</feature>
<dbReference type="PANTHER" id="PTHR10353">
    <property type="entry name" value="GLYCOSYL HYDROLASE"/>
    <property type="match status" value="1"/>
</dbReference>
<evidence type="ECO:0000256" key="1">
    <source>
        <dbReference type="ARBA" id="ARBA00010838"/>
    </source>
</evidence>
<keyword evidence="6" id="KW-1185">Reference proteome</keyword>
<dbReference type="AlphaFoldDB" id="A0A8J2LB95"/>
<dbReference type="Pfam" id="PF00232">
    <property type="entry name" value="Glyco_hydro_1"/>
    <property type="match status" value="1"/>
</dbReference>